<keyword evidence="9" id="KW-1185">Reference proteome</keyword>
<comment type="subcellular location">
    <subcellularLocation>
        <location evidence="1 6">Membrane</location>
        <topology evidence="1 6">Multi-pass membrane protein</topology>
    </subcellularLocation>
</comment>
<evidence type="ECO:0000256" key="4">
    <source>
        <dbReference type="ARBA" id="ARBA00022989"/>
    </source>
</evidence>
<reference evidence="8" key="1">
    <citation type="submission" date="2021-02" db="EMBL/GenBank/DDBJ databases">
        <authorList>
            <person name="Nowell W R."/>
        </authorList>
    </citation>
    <scope>NUCLEOTIDE SEQUENCE</scope>
</reference>
<dbReference type="AlphaFoldDB" id="A0A815R8D0"/>
<organism evidence="8 9">
    <name type="scientific">Adineta steineri</name>
    <dbReference type="NCBI Taxonomy" id="433720"/>
    <lineage>
        <taxon>Eukaryota</taxon>
        <taxon>Metazoa</taxon>
        <taxon>Spiralia</taxon>
        <taxon>Gnathifera</taxon>
        <taxon>Rotifera</taxon>
        <taxon>Eurotatoria</taxon>
        <taxon>Bdelloidea</taxon>
        <taxon>Adinetida</taxon>
        <taxon>Adinetidae</taxon>
        <taxon>Adineta</taxon>
    </lineage>
</organism>
<evidence type="ECO:0000313" key="9">
    <source>
        <dbReference type="Proteomes" id="UP000663832"/>
    </source>
</evidence>
<comment type="caution">
    <text evidence="8">The sequence shown here is derived from an EMBL/GenBank/DDBJ whole genome shotgun (WGS) entry which is preliminary data.</text>
</comment>
<dbReference type="Pfam" id="PF04547">
    <property type="entry name" value="Anoctamin"/>
    <property type="match status" value="1"/>
</dbReference>
<dbReference type="EMBL" id="CAJNOM010000502">
    <property type="protein sequence ID" value="CAF1473145.1"/>
    <property type="molecule type" value="Genomic_DNA"/>
</dbReference>
<protein>
    <recommendedName>
        <fullName evidence="6">Anoctamin</fullName>
    </recommendedName>
</protein>
<accession>A0A815R8D0</accession>
<dbReference type="PANTHER" id="PTHR12308:SF51">
    <property type="entry name" value="ANOCTAMIN-8"/>
    <property type="match status" value="1"/>
</dbReference>
<name>A0A815R8D0_9BILA</name>
<keyword evidence="3 6" id="KW-0812">Transmembrane</keyword>
<evidence type="ECO:0000256" key="2">
    <source>
        <dbReference type="ARBA" id="ARBA00009671"/>
    </source>
</evidence>
<evidence type="ECO:0000256" key="1">
    <source>
        <dbReference type="ARBA" id="ARBA00004141"/>
    </source>
</evidence>
<dbReference type="PANTHER" id="PTHR12308">
    <property type="entry name" value="ANOCTAMIN"/>
    <property type="match status" value="1"/>
</dbReference>
<comment type="caution">
    <text evidence="6">Lacks conserved residue(s) required for the propagation of feature annotation.</text>
</comment>
<evidence type="ECO:0000259" key="7">
    <source>
        <dbReference type="Pfam" id="PF04547"/>
    </source>
</evidence>
<feature type="transmembrane region" description="Helical" evidence="6">
    <location>
        <begin position="298"/>
        <end position="318"/>
    </location>
</feature>
<feature type="domain" description="Anoctamin transmembrane" evidence="7">
    <location>
        <begin position="99"/>
        <end position="339"/>
    </location>
</feature>
<proteinExistence type="inferred from homology"/>
<keyword evidence="4 6" id="KW-1133">Transmembrane helix</keyword>
<sequence length="368" mass="43493">MYTICKEEKSGNIYRLFSFNKKSFPPDLFQIADNQSSIVSIWENPNPYLGFDDSSPESELTTDELMAEDQNVALSILEDNYYPFHDYYFHARNDNDEPITDLEQLITIFVIKQFWDHIKEAIIPYIVSNTRLSFLIQLSKKEHTRYTERKDLNDELKRILDQWNTSKQTKPVDDILIDSSFNPRDTIPSFETLSLSQAEIECLQPKWPDLYEDYLELVIQFGSSKKVLPEAFFSLINNILEIRTDAFKLCMIYQRPFSQRVKDIGHWQKIMEYMIVAAIIVNCIFCSIRGVFRRLVPRLPFAAEIFLLICIEHLLVLFCKIIRSSIENVPYWVRVEKAKMEYRRREALKKLECDALHLKETHCHVNED</sequence>
<dbReference type="OrthoDB" id="296386at2759"/>
<dbReference type="GO" id="GO:0005886">
    <property type="term" value="C:plasma membrane"/>
    <property type="evidence" value="ECO:0007669"/>
    <property type="project" value="TreeGrafter"/>
</dbReference>
<dbReference type="GO" id="GO:0005254">
    <property type="term" value="F:chloride channel activity"/>
    <property type="evidence" value="ECO:0007669"/>
    <property type="project" value="TreeGrafter"/>
</dbReference>
<keyword evidence="5 6" id="KW-0472">Membrane</keyword>
<gene>
    <name evidence="8" type="ORF">QVE165_LOCUS41733</name>
</gene>
<dbReference type="InterPro" id="IPR007632">
    <property type="entry name" value="Anoctamin"/>
</dbReference>
<dbReference type="InterPro" id="IPR049452">
    <property type="entry name" value="Anoctamin_TM"/>
</dbReference>
<evidence type="ECO:0000256" key="3">
    <source>
        <dbReference type="ARBA" id="ARBA00022692"/>
    </source>
</evidence>
<feature type="transmembrane region" description="Helical" evidence="6">
    <location>
        <begin position="270"/>
        <end position="292"/>
    </location>
</feature>
<comment type="similarity">
    <text evidence="2 6">Belongs to the anoctamin family.</text>
</comment>
<evidence type="ECO:0000256" key="6">
    <source>
        <dbReference type="RuleBase" id="RU280814"/>
    </source>
</evidence>
<evidence type="ECO:0000256" key="5">
    <source>
        <dbReference type="ARBA" id="ARBA00023136"/>
    </source>
</evidence>
<evidence type="ECO:0000313" key="8">
    <source>
        <dbReference type="EMBL" id="CAF1473145.1"/>
    </source>
</evidence>
<dbReference type="Proteomes" id="UP000663832">
    <property type="component" value="Unassembled WGS sequence"/>
</dbReference>